<evidence type="ECO:0000256" key="11">
    <source>
        <dbReference type="SAM" id="Phobius"/>
    </source>
</evidence>
<evidence type="ECO:0000256" key="6">
    <source>
        <dbReference type="ARBA" id="ARBA00022989"/>
    </source>
</evidence>
<reference evidence="13" key="1">
    <citation type="journal article" date="2015" name="Nature">
        <title>Complex archaea that bridge the gap between prokaryotes and eukaryotes.</title>
        <authorList>
            <person name="Spang A."/>
            <person name="Saw J.H."/>
            <person name="Jorgensen S.L."/>
            <person name="Zaremba-Niedzwiedzka K."/>
            <person name="Martijn J."/>
            <person name="Lind A.E."/>
            <person name="van Eijk R."/>
            <person name="Schleper C."/>
            <person name="Guy L."/>
            <person name="Ettema T.J."/>
        </authorList>
    </citation>
    <scope>NUCLEOTIDE SEQUENCE</scope>
</reference>
<evidence type="ECO:0000256" key="3">
    <source>
        <dbReference type="ARBA" id="ARBA00022449"/>
    </source>
</evidence>
<gene>
    <name evidence="13" type="ORF">LCGC14_2907130</name>
</gene>
<accession>A0A0F8XT56</accession>
<feature type="transmembrane region" description="Helical" evidence="11">
    <location>
        <begin position="155"/>
        <end position="172"/>
    </location>
</feature>
<evidence type="ECO:0000259" key="12">
    <source>
        <dbReference type="Pfam" id="PF00999"/>
    </source>
</evidence>
<keyword evidence="6 11" id="KW-1133">Transmembrane helix</keyword>
<protein>
    <recommendedName>
        <fullName evidence="12">Cation/H+ exchanger transmembrane domain-containing protein</fullName>
    </recommendedName>
</protein>
<evidence type="ECO:0000256" key="8">
    <source>
        <dbReference type="ARBA" id="ARBA00023065"/>
    </source>
</evidence>
<keyword evidence="5 11" id="KW-0812">Transmembrane</keyword>
<evidence type="ECO:0000256" key="5">
    <source>
        <dbReference type="ARBA" id="ARBA00022692"/>
    </source>
</evidence>
<dbReference type="PANTHER" id="PTHR10110:SF195">
    <property type="entry name" value="NA(+)_H(+) ANTIPORTER NHAS2"/>
    <property type="match status" value="1"/>
</dbReference>
<evidence type="ECO:0000256" key="9">
    <source>
        <dbReference type="ARBA" id="ARBA00023136"/>
    </source>
</evidence>
<dbReference type="InterPro" id="IPR018422">
    <property type="entry name" value="Cation/H_exchanger_CPA1"/>
</dbReference>
<keyword evidence="10" id="KW-0739">Sodium transport</keyword>
<dbReference type="GO" id="GO:0015385">
    <property type="term" value="F:sodium:proton antiporter activity"/>
    <property type="evidence" value="ECO:0007669"/>
    <property type="project" value="InterPro"/>
</dbReference>
<keyword evidence="8" id="KW-0406">Ion transport</keyword>
<keyword evidence="2" id="KW-0813">Transport</keyword>
<dbReference type="Pfam" id="PF00999">
    <property type="entry name" value="Na_H_Exchanger"/>
    <property type="match status" value="1"/>
</dbReference>
<evidence type="ECO:0000313" key="13">
    <source>
        <dbReference type="EMBL" id="KKK72113.1"/>
    </source>
</evidence>
<evidence type="ECO:0000256" key="10">
    <source>
        <dbReference type="ARBA" id="ARBA00023201"/>
    </source>
</evidence>
<dbReference type="EMBL" id="LAZR01057416">
    <property type="protein sequence ID" value="KKK72113.1"/>
    <property type="molecule type" value="Genomic_DNA"/>
</dbReference>
<keyword evidence="3" id="KW-0050">Antiport</keyword>
<evidence type="ECO:0000256" key="1">
    <source>
        <dbReference type="ARBA" id="ARBA00004651"/>
    </source>
</evidence>
<dbReference type="InterPro" id="IPR006153">
    <property type="entry name" value="Cation/H_exchanger_TM"/>
</dbReference>
<evidence type="ECO:0000256" key="4">
    <source>
        <dbReference type="ARBA" id="ARBA00022475"/>
    </source>
</evidence>
<comment type="caution">
    <text evidence="13">The sequence shown here is derived from an EMBL/GenBank/DDBJ whole genome shotgun (WGS) entry which is preliminary data.</text>
</comment>
<keyword evidence="9 11" id="KW-0472">Membrane</keyword>
<organism evidence="13">
    <name type="scientific">marine sediment metagenome</name>
    <dbReference type="NCBI Taxonomy" id="412755"/>
    <lineage>
        <taxon>unclassified sequences</taxon>
        <taxon>metagenomes</taxon>
        <taxon>ecological metagenomes</taxon>
    </lineage>
</organism>
<feature type="non-terminal residue" evidence="13">
    <location>
        <position position="1"/>
    </location>
</feature>
<feature type="transmembrane region" description="Helical" evidence="11">
    <location>
        <begin position="68"/>
        <end position="86"/>
    </location>
</feature>
<proteinExistence type="predicted"/>
<feature type="domain" description="Cation/H+ exchanger transmembrane" evidence="12">
    <location>
        <begin position="1"/>
        <end position="269"/>
    </location>
</feature>
<comment type="subcellular location">
    <subcellularLocation>
        <location evidence="1">Cell membrane</location>
        <topology evidence="1">Multi-pass membrane protein</topology>
    </subcellularLocation>
</comment>
<evidence type="ECO:0000256" key="7">
    <source>
        <dbReference type="ARBA" id="ARBA00023053"/>
    </source>
</evidence>
<dbReference type="AlphaFoldDB" id="A0A0F8XT56"/>
<dbReference type="GO" id="GO:0098719">
    <property type="term" value="P:sodium ion import across plasma membrane"/>
    <property type="evidence" value="ECO:0007669"/>
    <property type="project" value="TreeGrafter"/>
</dbReference>
<dbReference type="Gene3D" id="6.10.140.1330">
    <property type="match status" value="1"/>
</dbReference>
<dbReference type="GO" id="GO:0005886">
    <property type="term" value="C:plasma membrane"/>
    <property type="evidence" value="ECO:0007669"/>
    <property type="project" value="UniProtKB-SubCell"/>
</dbReference>
<feature type="transmembrane region" description="Helical" evidence="11">
    <location>
        <begin position="178"/>
        <end position="204"/>
    </location>
</feature>
<feature type="transmembrane region" description="Helical" evidence="11">
    <location>
        <begin position="242"/>
        <end position="267"/>
    </location>
</feature>
<name>A0A0F8XT56_9ZZZZ</name>
<dbReference type="PANTHER" id="PTHR10110">
    <property type="entry name" value="SODIUM/HYDROGEN EXCHANGER"/>
    <property type="match status" value="1"/>
</dbReference>
<feature type="transmembrane region" description="Helical" evidence="11">
    <location>
        <begin position="216"/>
        <end position="236"/>
    </location>
</feature>
<evidence type="ECO:0000256" key="2">
    <source>
        <dbReference type="ARBA" id="ARBA00022448"/>
    </source>
</evidence>
<dbReference type="GO" id="GO:0051453">
    <property type="term" value="P:regulation of intracellular pH"/>
    <property type="evidence" value="ECO:0007669"/>
    <property type="project" value="TreeGrafter"/>
</dbReference>
<dbReference type="GO" id="GO:0015386">
    <property type="term" value="F:potassium:proton antiporter activity"/>
    <property type="evidence" value="ECO:0007669"/>
    <property type="project" value="TreeGrafter"/>
</dbReference>
<keyword evidence="4" id="KW-1003">Cell membrane</keyword>
<keyword evidence="7" id="KW-0915">Sodium</keyword>
<sequence>ATDPVAVIALFRTLGVPKRLQLLIEGESLFNDGVGYVLFLTVLHLAQSGSGGEPVQFQETALLFLKEVGGGFLLGGILGWITYHALAHIDDYQVEVMITLAMVMGGYTLADKLGISGPITMVVGGLIIGDKLGNKKVVSEQSEVYVNKFWDLMDVLFNAFLFLLIGLEILIVDFNKTALLAGLLIIPSVILSRYVSLKALIVLLRNWVPFESKTTLIMTWGGLRGGISIAMALSLPEDISRTILITLTYCIVIFSILVQGLTLAPLVKKYHLNNQ</sequence>